<feature type="coiled-coil region" evidence="4">
    <location>
        <begin position="16"/>
        <end position="43"/>
    </location>
</feature>
<dbReference type="PROSITE" id="PS51167">
    <property type="entry name" value="CHORISMATE_MUT_1"/>
    <property type="match status" value="1"/>
</dbReference>
<dbReference type="NCBIfam" id="TIGR01796">
    <property type="entry name" value="CM_mono_aroH"/>
    <property type="match status" value="1"/>
</dbReference>
<protein>
    <recommendedName>
        <fullName evidence="1 3">chorismate mutase</fullName>
        <ecNumber evidence="1 3">5.4.99.5</ecNumber>
    </recommendedName>
</protein>
<dbReference type="PIRSF" id="PIRSF005965">
    <property type="entry name" value="Chor_mut_AroH"/>
    <property type="match status" value="1"/>
</dbReference>
<keyword evidence="4" id="KW-0175">Coiled coil</keyword>
<dbReference type="PANTHER" id="PTHR21164">
    <property type="entry name" value="CHORISMATE MUTASE"/>
    <property type="match status" value="1"/>
</dbReference>
<organism evidence="5 6">
    <name type="scientific">Desulforamulus aquiferis</name>
    <dbReference type="NCBI Taxonomy" id="1397668"/>
    <lineage>
        <taxon>Bacteria</taxon>
        <taxon>Bacillati</taxon>
        <taxon>Bacillota</taxon>
        <taxon>Clostridia</taxon>
        <taxon>Eubacteriales</taxon>
        <taxon>Peptococcaceae</taxon>
        <taxon>Desulforamulus</taxon>
    </lineage>
</organism>
<feature type="binding site" evidence="2">
    <location>
        <position position="91"/>
    </location>
    <ligand>
        <name>prephenate</name>
        <dbReference type="ChEBI" id="CHEBI:29934"/>
    </ligand>
</feature>
<evidence type="ECO:0000256" key="3">
    <source>
        <dbReference type="PROSITE-ProRule" id="PRU00514"/>
    </source>
</evidence>
<feature type="binding site" evidence="2">
    <location>
        <position position="109"/>
    </location>
    <ligand>
        <name>prephenate</name>
        <dbReference type="ChEBI" id="CHEBI:29934"/>
    </ligand>
</feature>
<name>A0AAW7ZCF9_9FIRM</name>
<dbReference type="PANTHER" id="PTHR21164:SF0">
    <property type="entry name" value="CHORISMATE MUTASE AROH"/>
    <property type="match status" value="1"/>
</dbReference>
<gene>
    <name evidence="5" type="primary">aroH</name>
    <name evidence="5" type="ORF">P6N53_04500</name>
</gene>
<evidence type="ECO:0000256" key="2">
    <source>
        <dbReference type="PIRSR" id="PIRSR005965-1"/>
    </source>
</evidence>
<dbReference type="Gene3D" id="3.30.1330.40">
    <property type="entry name" value="RutC-like"/>
    <property type="match status" value="1"/>
</dbReference>
<comment type="catalytic activity">
    <reaction evidence="3">
        <text>chorismate = prephenate</text>
        <dbReference type="Rhea" id="RHEA:13897"/>
        <dbReference type="ChEBI" id="CHEBI:29748"/>
        <dbReference type="ChEBI" id="CHEBI:29934"/>
        <dbReference type="EC" id="5.4.99.5"/>
    </reaction>
</comment>
<sequence length="122" mass="13700">MGSLVRGIRGAITVERNDAQEIIEATRELLRELVQSNQLEEEDICSVFFTVTKDLDTAFPARAARSLGWQFVPLLCAQELDVVGSLPRCIRVLLHVNTDKAQQEIKHIYLRNAVGLRPDLAD</sequence>
<dbReference type="AlphaFoldDB" id="A0AAW7ZCF9"/>
<evidence type="ECO:0000313" key="5">
    <source>
        <dbReference type="EMBL" id="MDO7786480.1"/>
    </source>
</evidence>
<dbReference type="GO" id="GO:0009073">
    <property type="term" value="P:aromatic amino acid family biosynthetic process"/>
    <property type="evidence" value="ECO:0007669"/>
    <property type="project" value="UniProtKB-UniRule"/>
</dbReference>
<evidence type="ECO:0000256" key="4">
    <source>
        <dbReference type="SAM" id="Coils"/>
    </source>
</evidence>
<evidence type="ECO:0000256" key="1">
    <source>
        <dbReference type="NCBIfam" id="TIGR01796"/>
    </source>
</evidence>
<dbReference type="GO" id="GO:0004106">
    <property type="term" value="F:chorismate mutase activity"/>
    <property type="evidence" value="ECO:0007669"/>
    <property type="project" value="UniProtKB-UniRule"/>
</dbReference>
<proteinExistence type="predicted"/>
<dbReference type="Proteomes" id="UP001172911">
    <property type="component" value="Unassembled WGS sequence"/>
</dbReference>
<dbReference type="GO" id="GO:0046417">
    <property type="term" value="P:chorismate metabolic process"/>
    <property type="evidence" value="ECO:0007669"/>
    <property type="project" value="TreeGrafter"/>
</dbReference>
<dbReference type="RefSeq" id="WP_304541518.1">
    <property type="nucleotide sequence ID" value="NZ_JARPTC010000005.1"/>
</dbReference>
<feature type="binding site" evidence="2">
    <location>
        <position position="9"/>
    </location>
    <ligand>
        <name>prephenate</name>
        <dbReference type="ChEBI" id="CHEBI:29934"/>
    </ligand>
</feature>
<dbReference type="EMBL" id="JARPTC010000005">
    <property type="protein sequence ID" value="MDO7786480.1"/>
    <property type="molecule type" value="Genomic_DNA"/>
</dbReference>
<reference evidence="5" key="2">
    <citation type="submission" date="2023-03" db="EMBL/GenBank/DDBJ databases">
        <authorList>
            <person name="Zhang Z."/>
        </authorList>
    </citation>
    <scope>NUCLEOTIDE SEQUENCE</scope>
    <source>
        <strain evidence="5">DSA</strain>
    </source>
</reference>
<reference evidence="5" key="1">
    <citation type="journal article" date="2023" name="J. Hazard. Mater.">
        <title>Anaerobic biodegradation of pyrene and benzo[a]pyrene by a new sulfate-reducing Desulforamulus aquiferis strain DSA.</title>
        <authorList>
            <person name="Zhang Z."/>
            <person name="Sun J."/>
            <person name="Gong X."/>
            <person name="Wang C."/>
            <person name="Wang H."/>
        </authorList>
    </citation>
    <scope>NUCLEOTIDE SEQUENCE</scope>
    <source>
        <strain evidence="5">DSA</strain>
    </source>
</reference>
<keyword evidence="2 3" id="KW-0028">Amino-acid biosynthesis</keyword>
<keyword evidence="3 5" id="KW-0413">Isomerase</keyword>
<dbReference type="Pfam" id="PF07736">
    <property type="entry name" value="CM_1"/>
    <property type="match status" value="1"/>
</dbReference>
<dbReference type="CDD" id="cd02185">
    <property type="entry name" value="AroH"/>
    <property type="match status" value="1"/>
</dbReference>
<keyword evidence="6" id="KW-1185">Reference proteome</keyword>
<keyword evidence="2 3" id="KW-0057">Aromatic amino acid biosynthesis</keyword>
<dbReference type="InterPro" id="IPR035959">
    <property type="entry name" value="RutC-like_sf"/>
</dbReference>
<comment type="caution">
    <text evidence="5">The sequence shown here is derived from an EMBL/GenBank/DDBJ whole genome shotgun (WGS) entry which is preliminary data.</text>
</comment>
<dbReference type="EC" id="5.4.99.5" evidence="1 3"/>
<dbReference type="SUPFAM" id="SSF55298">
    <property type="entry name" value="YjgF-like"/>
    <property type="match status" value="1"/>
</dbReference>
<evidence type="ECO:0000313" key="6">
    <source>
        <dbReference type="Proteomes" id="UP001172911"/>
    </source>
</evidence>
<accession>A0AAW7ZCF9</accession>
<dbReference type="GO" id="GO:0008652">
    <property type="term" value="P:amino acid biosynthetic process"/>
    <property type="evidence" value="ECO:0007669"/>
    <property type="project" value="UniProtKB-UniRule"/>
</dbReference>
<dbReference type="InterPro" id="IPR008243">
    <property type="entry name" value="Chorismate_mutase_AroH"/>
</dbReference>